<dbReference type="Gene3D" id="1.10.10.10">
    <property type="entry name" value="Winged helix-like DNA-binding domain superfamily/Winged helix DNA-binding domain"/>
    <property type="match status" value="1"/>
</dbReference>
<dbReference type="InterPro" id="IPR050211">
    <property type="entry name" value="FOX_domain-containing"/>
</dbReference>
<evidence type="ECO:0000256" key="3">
    <source>
        <dbReference type="SAM" id="MobiDB-lite"/>
    </source>
</evidence>
<keyword evidence="6" id="KW-1185">Reference proteome</keyword>
<feature type="compositionally biased region" description="Basic residues" evidence="3">
    <location>
        <begin position="29"/>
        <end position="39"/>
    </location>
</feature>
<comment type="subcellular location">
    <subcellularLocation>
        <location evidence="2">Nucleus</location>
    </subcellularLocation>
</comment>
<evidence type="ECO:0000259" key="4">
    <source>
        <dbReference type="PROSITE" id="PS50039"/>
    </source>
</evidence>
<feature type="compositionally biased region" description="Low complexity" evidence="3">
    <location>
        <begin position="179"/>
        <end position="192"/>
    </location>
</feature>
<dbReference type="InterPro" id="IPR036390">
    <property type="entry name" value="WH_DNA-bd_sf"/>
</dbReference>
<dbReference type="PANTHER" id="PTHR11829">
    <property type="entry name" value="FORKHEAD BOX PROTEIN"/>
    <property type="match status" value="1"/>
</dbReference>
<name>A0A9W8ECH5_9FUNG</name>
<feature type="domain" description="Fork-head" evidence="4">
    <location>
        <begin position="55"/>
        <end position="152"/>
    </location>
</feature>
<dbReference type="Pfam" id="PF00250">
    <property type="entry name" value="Forkhead"/>
    <property type="match status" value="1"/>
</dbReference>
<feature type="compositionally biased region" description="Low complexity" evidence="3">
    <location>
        <begin position="46"/>
        <end position="55"/>
    </location>
</feature>
<feature type="region of interest" description="Disordered" evidence="3">
    <location>
        <begin position="164"/>
        <end position="199"/>
    </location>
</feature>
<gene>
    <name evidence="5" type="primary">FOXK2</name>
    <name evidence="5" type="ORF">H4R34_003577</name>
</gene>
<dbReference type="SMART" id="SM00339">
    <property type="entry name" value="FH"/>
    <property type="match status" value="1"/>
</dbReference>
<dbReference type="GO" id="GO:0000978">
    <property type="term" value="F:RNA polymerase II cis-regulatory region sequence-specific DNA binding"/>
    <property type="evidence" value="ECO:0007669"/>
    <property type="project" value="TreeGrafter"/>
</dbReference>
<dbReference type="PANTHER" id="PTHR11829:SF343">
    <property type="entry name" value="FORK-HEAD DOMAIN-CONTAINING PROTEIN"/>
    <property type="match status" value="1"/>
</dbReference>
<feature type="compositionally biased region" description="Polar residues" evidence="3">
    <location>
        <begin position="7"/>
        <end position="25"/>
    </location>
</feature>
<dbReference type="InterPro" id="IPR001766">
    <property type="entry name" value="Fork_head_dom"/>
</dbReference>
<keyword evidence="2" id="KW-0539">Nucleus</keyword>
<dbReference type="GO" id="GO:0000981">
    <property type="term" value="F:DNA-binding transcription factor activity, RNA polymerase II-specific"/>
    <property type="evidence" value="ECO:0007669"/>
    <property type="project" value="TreeGrafter"/>
</dbReference>
<dbReference type="Proteomes" id="UP001151582">
    <property type="component" value="Unassembled WGS sequence"/>
</dbReference>
<dbReference type="OrthoDB" id="10420396at2759"/>
<evidence type="ECO:0000313" key="5">
    <source>
        <dbReference type="EMBL" id="KAJ1977448.1"/>
    </source>
</evidence>
<evidence type="ECO:0000313" key="6">
    <source>
        <dbReference type="Proteomes" id="UP001151582"/>
    </source>
</evidence>
<evidence type="ECO:0000256" key="2">
    <source>
        <dbReference type="PROSITE-ProRule" id="PRU00089"/>
    </source>
</evidence>
<dbReference type="GO" id="GO:0005634">
    <property type="term" value="C:nucleus"/>
    <property type="evidence" value="ECO:0007669"/>
    <property type="project" value="UniProtKB-SubCell"/>
</dbReference>
<accession>A0A9W8ECH5</accession>
<feature type="region of interest" description="Disordered" evidence="3">
    <location>
        <begin position="1"/>
        <end position="55"/>
    </location>
</feature>
<sequence>MWPLSVSGDTTASWSDQDLSATRKQAGTRIHRRANRPHTRSTNQDTASTTPTASKPTFTYASMIAQAIMKDPDQIAPVHDIYRYVKEQYPKLCQGSDNPDKWRDTTRHTLTMNRGFVRATILNQQGVRRSGWVVKADYLHCFVNGVFKLPKLRNTTPKSRQFTLYHPQRTRSSREGMGTASPLSTPTLSTASDESCKAPVVAQPRPTYIDTSITTATSNFSPSTSSSVSCESDIPTDAWHYGLPSVDAGSCSASPSWPHESFWLPLLHAANATRYHDVDAGAGGNAHRPSYTASAPEWRDRTMGQGFRHLRVPVDLPTSTGAFDAETRTCDGWGQGWSKLDLLAYVATL</sequence>
<reference evidence="5" key="1">
    <citation type="submission" date="2022-07" db="EMBL/GenBank/DDBJ databases">
        <title>Phylogenomic reconstructions and comparative analyses of Kickxellomycotina fungi.</title>
        <authorList>
            <person name="Reynolds N.K."/>
            <person name="Stajich J.E."/>
            <person name="Barry K."/>
            <person name="Grigoriev I.V."/>
            <person name="Crous P."/>
            <person name="Smith M.E."/>
        </authorList>
    </citation>
    <scope>NUCLEOTIDE SEQUENCE</scope>
    <source>
        <strain evidence="5">RSA 567</strain>
    </source>
</reference>
<keyword evidence="1 2" id="KW-0238">DNA-binding</keyword>
<evidence type="ECO:0000256" key="1">
    <source>
        <dbReference type="ARBA" id="ARBA00023125"/>
    </source>
</evidence>
<comment type="caution">
    <text evidence="5">The sequence shown here is derived from an EMBL/GenBank/DDBJ whole genome shotgun (WGS) entry which is preliminary data.</text>
</comment>
<feature type="DNA-binding region" description="Fork-head" evidence="2">
    <location>
        <begin position="55"/>
        <end position="152"/>
    </location>
</feature>
<dbReference type="EMBL" id="JANBQB010000347">
    <property type="protein sequence ID" value="KAJ1977448.1"/>
    <property type="molecule type" value="Genomic_DNA"/>
</dbReference>
<organism evidence="5 6">
    <name type="scientific">Dimargaris verticillata</name>
    <dbReference type="NCBI Taxonomy" id="2761393"/>
    <lineage>
        <taxon>Eukaryota</taxon>
        <taxon>Fungi</taxon>
        <taxon>Fungi incertae sedis</taxon>
        <taxon>Zoopagomycota</taxon>
        <taxon>Kickxellomycotina</taxon>
        <taxon>Dimargaritomycetes</taxon>
        <taxon>Dimargaritales</taxon>
        <taxon>Dimargaritaceae</taxon>
        <taxon>Dimargaris</taxon>
    </lineage>
</organism>
<dbReference type="PRINTS" id="PR00053">
    <property type="entry name" value="FORKHEAD"/>
</dbReference>
<proteinExistence type="predicted"/>
<protein>
    <submittedName>
        <fullName evidence="5">Forkhead box protein K2</fullName>
    </submittedName>
</protein>
<dbReference type="AlphaFoldDB" id="A0A9W8ECH5"/>
<dbReference type="SUPFAM" id="SSF46785">
    <property type="entry name" value="Winged helix' DNA-binding domain"/>
    <property type="match status" value="1"/>
</dbReference>
<dbReference type="InterPro" id="IPR036388">
    <property type="entry name" value="WH-like_DNA-bd_sf"/>
</dbReference>
<dbReference type="PROSITE" id="PS50039">
    <property type="entry name" value="FORK_HEAD_3"/>
    <property type="match status" value="1"/>
</dbReference>